<dbReference type="Gene3D" id="3.40.50.150">
    <property type="entry name" value="Vaccinia Virus protein VP39"/>
    <property type="match status" value="1"/>
</dbReference>
<dbReference type="PANTHER" id="PTHR43317:SF1">
    <property type="entry name" value="THERMOSPERMINE SYNTHASE ACAULIS5"/>
    <property type="match status" value="1"/>
</dbReference>
<evidence type="ECO:0000313" key="3">
    <source>
        <dbReference type="Proteomes" id="UP000033393"/>
    </source>
</evidence>
<dbReference type="RefSeq" id="WP_045317064.1">
    <property type="nucleotide sequence ID" value="NZ_JYJG01000397.1"/>
</dbReference>
<dbReference type="PANTHER" id="PTHR43317">
    <property type="entry name" value="THERMOSPERMINE SYNTHASE ACAULIS5"/>
    <property type="match status" value="1"/>
</dbReference>
<keyword evidence="1" id="KW-0620">Polyamine biosynthesis</keyword>
<comment type="caution">
    <text evidence="2">The sequence shown here is derived from an EMBL/GenBank/DDBJ whole genome shotgun (WGS) entry which is preliminary data.</text>
</comment>
<proteinExistence type="predicted"/>
<dbReference type="AlphaFoldDB" id="A0A0F0GE31"/>
<dbReference type="PATRIC" id="fig|68170.10.peg.768"/>
<dbReference type="STRING" id="68170.GCA_000974445_00336"/>
<dbReference type="OrthoDB" id="8221452at2"/>
<keyword evidence="3" id="KW-1185">Reference proteome</keyword>
<dbReference type="SUPFAM" id="SSF53335">
    <property type="entry name" value="S-adenosyl-L-methionine-dependent methyltransferases"/>
    <property type="match status" value="1"/>
</dbReference>
<reference evidence="2 3" key="1">
    <citation type="submission" date="2015-02" db="EMBL/GenBank/DDBJ databases">
        <authorList>
            <person name="Ju K.-S."/>
            <person name="Doroghazi J.R."/>
            <person name="Metcalf W."/>
        </authorList>
    </citation>
    <scope>NUCLEOTIDE SEQUENCE [LARGE SCALE GENOMIC DNA]</scope>
    <source>
        <strain evidence="2 3">NRRL B-16140</strain>
    </source>
</reference>
<dbReference type="NCBIfam" id="NF037959">
    <property type="entry name" value="MFS_SpdSyn"/>
    <property type="match status" value="1"/>
</dbReference>
<organism evidence="2 3">
    <name type="scientific">Lentzea aerocolonigenes</name>
    <name type="common">Lechevalieria aerocolonigenes</name>
    <name type="synonym">Saccharothrix aerocolonigenes</name>
    <dbReference type="NCBI Taxonomy" id="68170"/>
    <lineage>
        <taxon>Bacteria</taxon>
        <taxon>Bacillati</taxon>
        <taxon>Actinomycetota</taxon>
        <taxon>Actinomycetes</taxon>
        <taxon>Pseudonocardiales</taxon>
        <taxon>Pseudonocardiaceae</taxon>
        <taxon>Lentzea</taxon>
    </lineage>
</organism>
<accession>A0A0F0GE31</accession>
<dbReference type="EMBL" id="JYJG01000397">
    <property type="protein sequence ID" value="KJK40830.1"/>
    <property type="molecule type" value="Genomic_DNA"/>
</dbReference>
<dbReference type="Proteomes" id="UP000033393">
    <property type="component" value="Unassembled WGS sequence"/>
</dbReference>
<protein>
    <submittedName>
        <fullName evidence="2">Spermine synthase</fullName>
    </submittedName>
</protein>
<sequence length="278" mass="29570">MGRQRPDTEAITESIDSGTAELVPDLGGRNSWTLRVNGTPQSHVDLDDPTYLEFEYVRRLGHLIDLVAPSRVLHLGGGALTLARYVSATVPRSSQQVAEIDAGLIAFVRRELPPPKGVRITTGDARAVLVKARPASFDLIVTDCFAGARTPAHLTSVEFVRQASAALAEDGVYAANIGDGNGLQFARAQCATVRSVFEHVCVLAEPGVFRGRRFGNFVIFASHTGLPMQQLMRATAGDPFPGRVEHGTGLTKFIGGAPVTTDETATLSPAPPSGLWGT</sequence>
<name>A0A0F0GE31_LENAE</name>
<dbReference type="InterPro" id="IPR029063">
    <property type="entry name" value="SAM-dependent_MTases_sf"/>
</dbReference>
<dbReference type="GO" id="GO:0006596">
    <property type="term" value="P:polyamine biosynthetic process"/>
    <property type="evidence" value="ECO:0007669"/>
    <property type="project" value="UniProtKB-KW"/>
</dbReference>
<gene>
    <name evidence="2" type="ORF">UK23_40265</name>
</gene>
<dbReference type="eggNOG" id="COG0421">
    <property type="taxonomic scope" value="Bacteria"/>
</dbReference>
<dbReference type="Pfam" id="PF01564">
    <property type="entry name" value="Spermine_synth"/>
    <property type="match status" value="1"/>
</dbReference>
<evidence type="ECO:0000256" key="1">
    <source>
        <dbReference type="ARBA" id="ARBA00023115"/>
    </source>
</evidence>
<evidence type="ECO:0000313" key="2">
    <source>
        <dbReference type="EMBL" id="KJK40830.1"/>
    </source>
</evidence>